<gene>
    <name evidence="7" type="ORF">BT96DRAFT_956698</name>
</gene>
<dbReference type="GO" id="GO:0004348">
    <property type="term" value="F:glucosylceramidase activity"/>
    <property type="evidence" value="ECO:0007669"/>
    <property type="project" value="InterPro"/>
</dbReference>
<sequence length="511" mass="55497">MHFSRVSVWVSLLLAVKPAASQQIWDIWQTTWDRSGLFSDVSPTTPINFVSPGAIGSADIVVDDSIIYQNIYGFGGSLTDSAALLLSELKTTNVAQYWSLLGYLFVPTDGAGAAGLNYIRVPLGASDFSADLYSYDDTNGDTSFANFNIKVAPSYVFSTLADILSLNDRFMFVPWSPPAWMKTTGTMDGGSLTSSLVPQYATYLLKCLQGFAAEGLTPYAIGIQNEPQNSDTTYPSCSMTAAVEAQIGIALRTLMNNNGFSATKIIGFEHNWSGATTYAVPLLQAAPNAFDGVSFHCYEGTVDEQLGFQTAFPDKECTGTIGSDWWSDIKVFVFHLWLRALSYYSTTGLMWNLALDGSGDPLLPGSDSCSDGCRGIVQVNSNGTWSAIIPKDVGGPFGQRIDVSVGGELSWALIVGAYVTGRVSPTDWPRYSLVVLNWDDTTDTGTFDPVPVQTTIEFRGMQATYTFPVGVTTLWWFAPNLTLASSGEEEPVAYELYSETDGKQQPLQFFQ</sequence>
<feature type="signal peptide" evidence="5">
    <location>
        <begin position="1"/>
        <end position="21"/>
    </location>
</feature>
<evidence type="ECO:0000259" key="6">
    <source>
        <dbReference type="Pfam" id="PF02055"/>
    </source>
</evidence>
<evidence type="ECO:0000313" key="8">
    <source>
        <dbReference type="Proteomes" id="UP000799118"/>
    </source>
</evidence>
<dbReference type="GO" id="GO:0006680">
    <property type="term" value="P:glucosylceramide catabolic process"/>
    <property type="evidence" value="ECO:0007669"/>
    <property type="project" value="TreeGrafter"/>
</dbReference>
<dbReference type="InterPro" id="IPR013780">
    <property type="entry name" value="Glyco_hydro_b"/>
</dbReference>
<dbReference type="EMBL" id="ML769452">
    <property type="protein sequence ID" value="KAE9400866.1"/>
    <property type="molecule type" value="Genomic_DNA"/>
</dbReference>
<name>A0A6A4HRW4_9AGAR</name>
<dbReference type="PANTHER" id="PTHR11069">
    <property type="entry name" value="GLUCOSYLCERAMIDASE"/>
    <property type="match status" value="1"/>
</dbReference>
<dbReference type="InterPro" id="IPR017853">
    <property type="entry name" value="GH"/>
</dbReference>
<evidence type="ECO:0000256" key="3">
    <source>
        <dbReference type="ARBA" id="ARBA00022801"/>
    </source>
</evidence>
<keyword evidence="2 5" id="KW-0732">Signal</keyword>
<proteinExistence type="inferred from homology"/>
<keyword evidence="3 4" id="KW-0378">Hydrolase</keyword>
<dbReference type="Gene3D" id="2.60.40.1180">
    <property type="entry name" value="Golgi alpha-mannosidase II"/>
    <property type="match status" value="1"/>
</dbReference>
<keyword evidence="8" id="KW-1185">Reference proteome</keyword>
<dbReference type="InterPro" id="IPR001139">
    <property type="entry name" value="Glyco_hydro_30"/>
</dbReference>
<accession>A0A6A4HRW4</accession>
<dbReference type="PANTHER" id="PTHR11069:SF23">
    <property type="entry name" value="LYSOSOMAL ACID GLUCOSYLCERAMIDASE"/>
    <property type="match status" value="1"/>
</dbReference>
<keyword evidence="4" id="KW-0326">Glycosidase</keyword>
<feature type="chain" id="PRO_5025610602" evidence="5">
    <location>
        <begin position="22"/>
        <end position="511"/>
    </location>
</feature>
<dbReference type="AlphaFoldDB" id="A0A6A4HRW4"/>
<feature type="domain" description="Glycosyl hydrolase family 30 TIM-barrel" evidence="6">
    <location>
        <begin position="71"/>
        <end position="279"/>
    </location>
</feature>
<protein>
    <submittedName>
        <fullName evidence="7">Glucan endo-1,6-beta-glucosidase</fullName>
    </submittedName>
</protein>
<evidence type="ECO:0000256" key="1">
    <source>
        <dbReference type="ARBA" id="ARBA00005382"/>
    </source>
</evidence>
<evidence type="ECO:0000256" key="2">
    <source>
        <dbReference type="ARBA" id="ARBA00022729"/>
    </source>
</evidence>
<dbReference type="OrthoDB" id="2160638at2759"/>
<comment type="similarity">
    <text evidence="1 4">Belongs to the glycosyl hydrolase 30 family.</text>
</comment>
<evidence type="ECO:0000256" key="5">
    <source>
        <dbReference type="SAM" id="SignalP"/>
    </source>
</evidence>
<dbReference type="Pfam" id="PF02055">
    <property type="entry name" value="Glyco_hydro_30"/>
    <property type="match status" value="1"/>
</dbReference>
<evidence type="ECO:0000256" key="4">
    <source>
        <dbReference type="RuleBase" id="RU361188"/>
    </source>
</evidence>
<organism evidence="7 8">
    <name type="scientific">Gymnopus androsaceus JB14</name>
    <dbReference type="NCBI Taxonomy" id="1447944"/>
    <lineage>
        <taxon>Eukaryota</taxon>
        <taxon>Fungi</taxon>
        <taxon>Dikarya</taxon>
        <taxon>Basidiomycota</taxon>
        <taxon>Agaricomycotina</taxon>
        <taxon>Agaricomycetes</taxon>
        <taxon>Agaricomycetidae</taxon>
        <taxon>Agaricales</taxon>
        <taxon>Marasmiineae</taxon>
        <taxon>Omphalotaceae</taxon>
        <taxon>Gymnopus</taxon>
    </lineage>
</organism>
<dbReference type="SUPFAM" id="SSF51445">
    <property type="entry name" value="(Trans)glycosidases"/>
    <property type="match status" value="1"/>
</dbReference>
<dbReference type="InterPro" id="IPR033453">
    <property type="entry name" value="Glyco_hydro_30_TIM-barrel"/>
</dbReference>
<dbReference type="Proteomes" id="UP000799118">
    <property type="component" value="Unassembled WGS sequence"/>
</dbReference>
<reference evidence="7" key="1">
    <citation type="journal article" date="2019" name="Environ. Microbiol.">
        <title>Fungal ecological strategies reflected in gene transcription - a case study of two litter decomposers.</title>
        <authorList>
            <person name="Barbi F."/>
            <person name="Kohler A."/>
            <person name="Barry K."/>
            <person name="Baskaran P."/>
            <person name="Daum C."/>
            <person name="Fauchery L."/>
            <person name="Ihrmark K."/>
            <person name="Kuo A."/>
            <person name="LaButti K."/>
            <person name="Lipzen A."/>
            <person name="Morin E."/>
            <person name="Grigoriev I.V."/>
            <person name="Henrissat B."/>
            <person name="Lindahl B."/>
            <person name="Martin F."/>
        </authorList>
    </citation>
    <scope>NUCLEOTIDE SEQUENCE</scope>
    <source>
        <strain evidence="7">JB14</strain>
    </source>
</reference>
<evidence type="ECO:0000313" key="7">
    <source>
        <dbReference type="EMBL" id="KAE9400866.1"/>
    </source>
</evidence>
<dbReference type="Gene3D" id="3.20.20.80">
    <property type="entry name" value="Glycosidases"/>
    <property type="match status" value="1"/>
</dbReference>
<dbReference type="GO" id="GO:0016020">
    <property type="term" value="C:membrane"/>
    <property type="evidence" value="ECO:0007669"/>
    <property type="project" value="GOC"/>
</dbReference>